<organism evidence="1 2">
    <name type="scientific">Dentiscutata heterogama</name>
    <dbReference type="NCBI Taxonomy" id="1316150"/>
    <lineage>
        <taxon>Eukaryota</taxon>
        <taxon>Fungi</taxon>
        <taxon>Fungi incertae sedis</taxon>
        <taxon>Mucoromycota</taxon>
        <taxon>Glomeromycotina</taxon>
        <taxon>Glomeromycetes</taxon>
        <taxon>Diversisporales</taxon>
        <taxon>Gigasporaceae</taxon>
        <taxon>Dentiscutata</taxon>
    </lineage>
</organism>
<accession>A0ACA9PYM6</accession>
<evidence type="ECO:0000313" key="1">
    <source>
        <dbReference type="EMBL" id="CAG8730139.1"/>
    </source>
</evidence>
<dbReference type="Proteomes" id="UP000789702">
    <property type="component" value="Unassembled WGS sequence"/>
</dbReference>
<sequence length="202" mass="22515">FYVVAVHPNSPKNPHHAGAHGGTNIGNLNNPPETMHPLYGAVVGGPNINDSYDDSRTNIVQSEVALDYNSAFQGIMAYYVIKTYVSPTPSNPNEPINPNSISSLTQQQKIIIIVASLSFIIILLFISVIIARKYQGLEFYKGKIRKHPKDLEENNQNRKSIDDFEKDYQDTECETIKNSEQENLSSIDTVVDSSNDTVMDIE</sequence>
<keyword evidence="2" id="KW-1185">Reference proteome</keyword>
<proteinExistence type="predicted"/>
<evidence type="ECO:0000313" key="2">
    <source>
        <dbReference type="Proteomes" id="UP000789702"/>
    </source>
</evidence>
<name>A0ACA9PYM6_9GLOM</name>
<reference evidence="1" key="1">
    <citation type="submission" date="2021-06" db="EMBL/GenBank/DDBJ databases">
        <authorList>
            <person name="Kallberg Y."/>
            <person name="Tangrot J."/>
            <person name="Rosling A."/>
        </authorList>
    </citation>
    <scope>NUCLEOTIDE SEQUENCE</scope>
    <source>
        <strain evidence="1">IL203A</strain>
    </source>
</reference>
<feature type="non-terminal residue" evidence="1">
    <location>
        <position position="1"/>
    </location>
</feature>
<gene>
    <name evidence="1" type="ORF">DHETER_LOCUS13384</name>
</gene>
<dbReference type="EMBL" id="CAJVPU010036447">
    <property type="protein sequence ID" value="CAG8730139.1"/>
    <property type="molecule type" value="Genomic_DNA"/>
</dbReference>
<protein>
    <submittedName>
        <fullName evidence="1">3203_t:CDS:1</fullName>
    </submittedName>
</protein>
<comment type="caution">
    <text evidence="1">The sequence shown here is derived from an EMBL/GenBank/DDBJ whole genome shotgun (WGS) entry which is preliminary data.</text>
</comment>